<dbReference type="Proteomes" id="UP001163603">
    <property type="component" value="Chromosome 9"/>
</dbReference>
<sequence>MIATTSKEDGKWSEAKVEANDNLRTLECLRGRLIAERQASRAAKDDAELMGIKLIELENKLKEENKLRNKAEKKLKFLKKKLESLKIAFTLNESEQSSSSENSAHSCKSSSTSTSGLKGIEESESKSQITTPEISESIASNQSHESSSIQENSVSEDPPHEIAIHKSSSICQDSEVDNHSSETMKTSMEAGNERDKEEDYVDNSMAIVPVTFPKKSQETNELKIRRGSAKESLDALRLARERIQNSMERGRPMIRVGPS</sequence>
<evidence type="ECO:0000313" key="2">
    <source>
        <dbReference type="Proteomes" id="UP001163603"/>
    </source>
</evidence>
<evidence type="ECO:0000313" key="1">
    <source>
        <dbReference type="EMBL" id="KAJ0027571.1"/>
    </source>
</evidence>
<protein>
    <submittedName>
        <fullName evidence="1">Uncharacterized protein</fullName>
    </submittedName>
</protein>
<gene>
    <name evidence="1" type="ORF">Pint_35530</name>
</gene>
<organism evidence="1 2">
    <name type="scientific">Pistacia integerrima</name>
    <dbReference type="NCBI Taxonomy" id="434235"/>
    <lineage>
        <taxon>Eukaryota</taxon>
        <taxon>Viridiplantae</taxon>
        <taxon>Streptophyta</taxon>
        <taxon>Embryophyta</taxon>
        <taxon>Tracheophyta</taxon>
        <taxon>Spermatophyta</taxon>
        <taxon>Magnoliopsida</taxon>
        <taxon>eudicotyledons</taxon>
        <taxon>Gunneridae</taxon>
        <taxon>Pentapetalae</taxon>
        <taxon>rosids</taxon>
        <taxon>malvids</taxon>
        <taxon>Sapindales</taxon>
        <taxon>Anacardiaceae</taxon>
        <taxon>Pistacia</taxon>
    </lineage>
</organism>
<comment type="caution">
    <text evidence="1">The sequence shown here is derived from an EMBL/GenBank/DDBJ whole genome shotgun (WGS) entry which is preliminary data.</text>
</comment>
<reference evidence="2" key="1">
    <citation type="journal article" date="2023" name="G3 (Bethesda)">
        <title>Genome assembly and association tests identify interacting loci associated with vigor, precocity, and sex in interspecific pistachio rootstocks.</title>
        <authorList>
            <person name="Palmer W."/>
            <person name="Jacygrad E."/>
            <person name="Sagayaradj S."/>
            <person name="Cavanaugh K."/>
            <person name="Han R."/>
            <person name="Bertier L."/>
            <person name="Beede B."/>
            <person name="Kafkas S."/>
            <person name="Golino D."/>
            <person name="Preece J."/>
            <person name="Michelmore R."/>
        </authorList>
    </citation>
    <scope>NUCLEOTIDE SEQUENCE [LARGE SCALE GENOMIC DNA]</scope>
</reference>
<name>A0ACC0Y2L0_9ROSI</name>
<proteinExistence type="predicted"/>
<keyword evidence="2" id="KW-1185">Reference proteome</keyword>
<dbReference type="EMBL" id="CM047744">
    <property type="protein sequence ID" value="KAJ0027571.1"/>
    <property type="molecule type" value="Genomic_DNA"/>
</dbReference>
<accession>A0ACC0Y2L0</accession>